<evidence type="ECO:0000313" key="3">
    <source>
        <dbReference type="Proteomes" id="UP000198521"/>
    </source>
</evidence>
<dbReference type="PANTHER" id="PTHR46825">
    <property type="entry name" value="D-ALANYL-D-ALANINE-CARBOXYPEPTIDASE/ENDOPEPTIDASE AMPH"/>
    <property type="match status" value="1"/>
</dbReference>
<dbReference type="PANTHER" id="PTHR46825:SF9">
    <property type="entry name" value="BETA-LACTAMASE-RELATED DOMAIN-CONTAINING PROTEIN"/>
    <property type="match status" value="1"/>
</dbReference>
<dbReference type="Gene3D" id="3.40.710.10">
    <property type="entry name" value="DD-peptidase/beta-lactamase superfamily"/>
    <property type="match status" value="1"/>
</dbReference>
<dbReference type="InterPro" id="IPR012338">
    <property type="entry name" value="Beta-lactam/transpept-like"/>
</dbReference>
<reference evidence="2 3" key="1">
    <citation type="submission" date="2016-10" db="EMBL/GenBank/DDBJ databases">
        <authorList>
            <person name="de Groot N.N."/>
        </authorList>
    </citation>
    <scope>NUCLEOTIDE SEQUENCE [LARGE SCALE GENOMIC DNA]</scope>
    <source>
        <strain evidence="2 3">DSM 25232</strain>
    </source>
</reference>
<dbReference type="SUPFAM" id="SSF56601">
    <property type="entry name" value="beta-lactamase/transpeptidase-like"/>
    <property type="match status" value="1"/>
</dbReference>
<dbReference type="EMBL" id="FOAB01000004">
    <property type="protein sequence ID" value="SEL52084.1"/>
    <property type="molecule type" value="Genomic_DNA"/>
</dbReference>
<gene>
    <name evidence="2" type="ORF">SAMN04487910_2708</name>
</gene>
<feature type="domain" description="Beta-lactamase-related" evidence="1">
    <location>
        <begin position="48"/>
        <end position="387"/>
    </location>
</feature>
<dbReference type="Pfam" id="PF00144">
    <property type="entry name" value="Beta-lactamase"/>
    <property type="match status" value="1"/>
</dbReference>
<protein>
    <submittedName>
        <fullName evidence="2">CubicO group peptidase, beta-lactamase class C family</fullName>
    </submittedName>
</protein>
<dbReference type="AlphaFoldDB" id="A0A1H7QWK9"/>
<proteinExistence type="predicted"/>
<evidence type="ECO:0000259" key="1">
    <source>
        <dbReference type="Pfam" id="PF00144"/>
    </source>
</evidence>
<evidence type="ECO:0000313" key="2">
    <source>
        <dbReference type="EMBL" id="SEL52084.1"/>
    </source>
</evidence>
<dbReference type="InterPro" id="IPR050491">
    <property type="entry name" value="AmpC-like"/>
</dbReference>
<dbReference type="OrthoDB" id="846150at2"/>
<dbReference type="PROSITE" id="PS51257">
    <property type="entry name" value="PROKAR_LIPOPROTEIN"/>
    <property type="match status" value="1"/>
</dbReference>
<accession>A0A1H7QWK9</accession>
<name>A0A1H7QWK9_AQUAM</name>
<organism evidence="2 3">
    <name type="scientific">Aquimarina amphilecti</name>
    <dbReference type="NCBI Taxonomy" id="1038014"/>
    <lineage>
        <taxon>Bacteria</taxon>
        <taxon>Pseudomonadati</taxon>
        <taxon>Bacteroidota</taxon>
        <taxon>Flavobacteriia</taxon>
        <taxon>Flavobacteriales</taxon>
        <taxon>Flavobacteriaceae</taxon>
        <taxon>Aquimarina</taxon>
    </lineage>
</organism>
<dbReference type="Proteomes" id="UP000198521">
    <property type="component" value="Unassembled WGS sequence"/>
</dbReference>
<keyword evidence="3" id="KW-1185">Reference proteome</keyword>
<dbReference type="InterPro" id="IPR001466">
    <property type="entry name" value="Beta-lactam-related"/>
</dbReference>
<sequence length="415" mass="47039">MKNVFLLFIVFSIIFSCKQKNMIEKSPEKDYSFIGDTLTTNLQSAFNKKAIIGFSVSVVDDKGLIYENGFGHTDIDKKNKYTINTVQNIASISKTLIGIALLKAQELGKLNINDPINNYLPFKIINPNYPETPILIKHLAYHSSSIVDLDEVYAKSYVLKKSKHNDNEGVYGWFSKPEAKISLLDFIKNSLTENGKWYKKETFSNNEPGKAREYSNIAAALCAQIIEFATEQDYQSFTKDHILKPLKMSSSGWSSKDIDTTKRSRLFANEKMMIAEYSLITYADGGFITSNNDLGLFLTELIKGYKGTGTLLSKDGYKKLFEPHKFLNIKEDIEFGVFIEFSNEFAKVKGSLIGHNGSDPGVTTAMYFNPKTETGKILLTNTDSDFDENYWPEIQSIWKSLIKYEIELYSEKTGK</sequence>
<dbReference type="STRING" id="1038014.SAMN04487910_2708"/>